<gene>
    <name evidence="1" type="ORF">DMB68_22305</name>
</gene>
<protein>
    <submittedName>
        <fullName evidence="1">Uncharacterized protein</fullName>
    </submittedName>
</protein>
<accession>A0A2V4BWX4</accession>
<evidence type="ECO:0000313" key="2">
    <source>
        <dbReference type="Proteomes" id="UP000247681"/>
    </source>
</evidence>
<comment type="caution">
    <text evidence="1">The sequence shown here is derived from an EMBL/GenBank/DDBJ whole genome shotgun (WGS) entry which is preliminary data.</text>
</comment>
<evidence type="ECO:0000313" key="1">
    <source>
        <dbReference type="EMBL" id="PXY43132.1"/>
    </source>
</evidence>
<reference evidence="1 2" key="1">
    <citation type="submission" date="2018-05" db="EMBL/GenBank/DDBJ databases">
        <title>Flavobacterium sp. strain IMCC34758, incomplete genome.</title>
        <authorList>
            <person name="Joung Y."/>
        </authorList>
    </citation>
    <scope>NUCLEOTIDE SEQUENCE [LARGE SCALE GENOMIC DNA]</scope>
    <source>
        <strain evidence="1 2">IMCC34758</strain>
    </source>
</reference>
<name>A0A2V4BWX4_9FLAO</name>
<keyword evidence="2" id="KW-1185">Reference proteome</keyword>
<dbReference type="EMBL" id="QJHL01000008">
    <property type="protein sequence ID" value="PXY43132.1"/>
    <property type="molecule type" value="Genomic_DNA"/>
</dbReference>
<dbReference type="Proteomes" id="UP000247681">
    <property type="component" value="Unassembled WGS sequence"/>
</dbReference>
<organism evidence="1 2">
    <name type="scientific">Flavobacterium hydrophilum</name>
    <dbReference type="NCBI Taxonomy" id="2211445"/>
    <lineage>
        <taxon>Bacteria</taxon>
        <taxon>Pseudomonadati</taxon>
        <taxon>Bacteroidota</taxon>
        <taxon>Flavobacteriia</taxon>
        <taxon>Flavobacteriales</taxon>
        <taxon>Flavobacteriaceae</taxon>
        <taxon>Flavobacterium</taxon>
    </lineage>
</organism>
<proteinExistence type="predicted"/>
<dbReference type="RefSeq" id="WP_110348836.1">
    <property type="nucleotide sequence ID" value="NZ_QJHL01000008.1"/>
</dbReference>
<sequence>MAKKKINIILILVVLGLWGTAGYRALYRQFADSEVSNTIQDQKYNVSIKQINKDTFELEKINRDPFLNKEFQKTAIVAVSKKAISYNSVKKAIVQPVQKKQTNISWPALQYYGYLKSKDKELVLLKIDSKLYKLKLNEPQNGLTIKKKYKDSIEVSFNSETKMILLNN</sequence>
<dbReference type="AlphaFoldDB" id="A0A2V4BWX4"/>
<dbReference type="OrthoDB" id="1364040at2"/>